<evidence type="ECO:0000313" key="8">
    <source>
        <dbReference type="EMBL" id="MBO8429892.1"/>
    </source>
</evidence>
<reference evidence="8" key="1">
    <citation type="submission" date="2020-10" db="EMBL/GenBank/DDBJ databases">
        <authorList>
            <person name="Gilroy R."/>
        </authorList>
    </citation>
    <scope>NUCLEOTIDE SEQUENCE</scope>
    <source>
        <strain evidence="8">10192</strain>
    </source>
</reference>
<dbReference type="NCBIfam" id="TIGR01730">
    <property type="entry name" value="RND_mfp"/>
    <property type="match status" value="1"/>
</dbReference>
<dbReference type="InterPro" id="IPR058627">
    <property type="entry name" value="MdtA-like_C"/>
</dbReference>
<dbReference type="Gene3D" id="2.40.420.20">
    <property type="match status" value="1"/>
</dbReference>
<dbReference type="AlphaFoldDB" id="A0A9D9GZE9"/>
<feature type="domain" description="Multidrug resistance protein MdtA-like C-terminal permuted SH3" evidence="7">
    <location>
        <begin position="304"/>
        <end position="363"/>
    </location>
</feature>
<organism evidence="8 9">
    <name type="scientific">Candidatus Scatousia excrementipullorum</name>
    <dbReference type="NCBI Taxonomy" id="2840936"/>
    <lineage>
        <taxon>Bacteria</taxon>
        <taxon>Candidatus Scatousia</taxon>
    </lineage>
</organism>
<feature type="domain" description="Multidrug resistance protein MdtA-like beta-barrel" evidence="6">
    <location>
        <begin position="216"/>
        <end position="296"/>
    </location>
</feature>
<accession>A0A9D9GZE9</accession>
<dbReference type="GO" id="GO:0015562">
    <property type="term" value="F:efflux transmembrane transporter activity"/>
    <property type="evidence" value="ECO:0007669"/>
    <property type="project" value="InterPro"/>
</dbReference>
<evidence type="ECO:0000259" key="4">
    <source>
        <dbReference type="Pfam" id="PF25876"/>
    </source>
</evidence>
<comment type="similarity">
    <text evidence="2">Belongs to the membrane fusion protein (MFP) (TC 8.A.1) family.</text>
</comment>
<dbReference type="Pfam" id="PF25967">
    <property type="entry name" value="RND-MFP_C"/>
    <property type="match status" value="1"/>
</dbReference>
<proteinExistence type="inferred from homology"/>
<dbReference type="InterPro" id="IPR058624">
    <property type="entry name" value="MdtA-like_HH"/>
</dbReference>
<dbReference type="InterPro" id="IPR058626">
    <property type="entry name" value="MdtA-like_b-barrel"/>
</dbReference>
<dbReference type="Gene3D" id="1.10.287.470">
    <property type="entry name" value="Helix hairpin bin"/>
    <property type="match status" value="1"/>
</dbReference>
<dbReference type="SUPFAM" id="SSF111369">
    <property type="entry name" value="HlyD-like secretion proteins"/>
    <property type="match status" value="1"/>
</dbReference>
<dbReference type="GO" id="GO:0005886">
    <property type="term" value="C:plasma membrane"/>
    <property type="evidence" value="ECO:0007669"/>
    <property type="project" value="TreeGrafter"/>
</dbReference>
<evidence type="ECO:0000259" key="6">
    <source>
        <dbReference type="Pfam" id="PF25944"/>
    </source>
</evidence>
<dbReference type="PANTHER" id="PTHR30158">
    <property type="entry name" value="ACRA/E-RELATED COMPONENT OF DRUG EFFLUX TRANSPORTER"/>
    <property type="match status" value="1"/>
</dbReference>
<evidence type="ECO:0000256" key="3">
    <source>
        <dbReference type="SAM" id="Coils"/>
    </source>
</evidence>
<comment type="caution">
    <text evidence="8">The sequence shown here is derived from an EMBL/GenBank/DDBJ whole genome shotgun (WGS) entry which is preliminary data.</text>
</comment>
<dbReference type="Gene3D" id="2.40.30.170">
    <property type="match status" value="1"/>
</dbReference>
<feature type="coiled-coil region" evidence="3">
    <location>
        <begin position="111"/>
        <end position="145"/>
    </location>
</feature>
<keyword evidence="3" id="KW-0175">Coiled coil</keyword>
<feature type="domain" description="Multidrug resistance protein MdtA-like barrel-sandwich hybrid" evidence="5">
    <location>
        <begin position="72"/>
        <end position="204"/>
    </location>
</feature>
<gene>
    <name evidence="8" type="ORF">IAC76_00755</name>
</gene>
<comment type="subcellular location">
    <subcellularLocation>
        <location evidence="1">Cell envelope</location>
    </subcellularLocation>
</comment>
<reference evidence="8" key="2">
    <citation type="journal article" date="2021" name="PeerJ">
        <title>Extensive microbial diversity within the chicken gut microbiome revealed by metagenomics and culture.</title>
        <authorList>
            <person name="Gilroy R."/>
            <person name="Ravi A."/>
            <person name="Getino M."/>
            <person name="Pursley I."/>
            <person name="Horton D.L."/>
            <person name="Alikhan N.F."/>
            <person name="Baker D."/>
            <person name="Gharbi K."/>
            <person name="Hall N."/>
            <person name="Watson M."/>
            <person name="Adriaenssens E.M."/>
            <person name="Foster-Nyarko E."/>
            <person name="Jarju S."/>
            <person name="Secka A."/>
            <person name="Antonio M."/>
            <person name="Oren A."/>
            <person name="Chaudhuri R.R."/>
            <person name="La Ragione R."/>
            <person name="Hildebrand F."/>
            <person name="Pallen M.J."/>
        </authorList>
    </citation>
    <scope>NUCLEOTIDE SEQUENCE</scope>
    <source>
        <strain evidence="8">10192</strain>
    </source>
</reference>
<evidence type="ECO:0000256" key="2">
    <source>
        <dbReference type="ARBA" id="ARBA00009477"/>
    </source>
</evidence>
<evidence type="ECO:0000259" key="5">
    <source>
        <dbReference type="Pfam" id="PF25917"/>
    </source>
</evidence>
<sequence>MKVKMTRKKWAILVLLVIIVPIVYNKASGIVSAIIQRQAMMMPKEVVVDTPHIESVNVSAEATGRVEAKYSVDLVARVPGFLIKKYFKEGDFVKKGQLLFQIDPREYQIEVNNSAANVNQYSALLKNAQQELNRANALIKEDLISRSDVDQSLATRNQNKALLDAAKQQLELARVNLSYTSIKSPIDGRIGKVNITEGNYVTATSGSLVNISSTNPVYVTFTLKTDDFVKLLRASNHLKDVKVEVQFDDGDWYDKVGTINFVDNKIDKDSGSVYMRATFDNSKMWLVPGAYMKVRLIAPKLVNFMTIPQACTKGDAMSGYYVWAVEDNKAVKKNIKVTDNINNNWVVTSGLNLSDNVVVAGIQNIAAEGQKLKIVEKEKQQDADNESAGTD</sequence>
<dbReference type="EMBL" id="JADIND010000014">
    <property type="protein sequence ID" value="MBO8429892.1"/>
    <property type="molecule type" value="Genomic_DNA"/>
</dbReference>
<dbReference type="GO" id="GO:0046677">
    <property type="term" value="P:response to antibiotic"/>
    <property type="evidence" value="ECO:0007669"/>
    <property type="project" value="TreeGrafter"/>
</dbReference>
<dbReference type="Pfam" id="PF25917">
    <property type="entry name" value="BSH_RND"/>
    <property type="match status" value="1"/>
</dbReference>
<evidence type="ECO:0000313" key="9">
    <source>
        <dbReference type="Proteomes" id="UP000823632"/>
    </source>
</evidence>
<dbReference type="Pfam" id="PF25876">
    <property type="entry name" value="HH_MFP_RND"/>
    <property type="match status" value="1"/>
</dbReference>
<dbReference type="InterPro" id="IPR058625">
    <property type="entry name" value="MdtA-like_BSH"/>
</dbReference>
<evidence type="ECO:0000256" key="1">
    <source>
        <dbReference type="ARBA" id="ARBA00004196"/>
    </source>
</evidence>
<dbReference type="Gene3D" id="2.40.50.100">
    <property type="match status" value="1"/>
</dbReference>
<dbReference type="Pfam" id="PF25944">
    <property type="entry name" value="Beta-barrel_RND"/>
    <property type="match status" value="1"/>
</dbReference>
<evidence type="ECO:0000259" key="7">
    <source>
        <dbReference type="Pfam" id="PF25967"/>
    </source>
</evidence>
<dbReference type="Proteomes" id="UP000823632">
    <property type="component" value="Unassembled WGS sequence"/>
</dbReference>
<feature type="domain" description="Multidrug resistance protein MdtA-like alpha-helical hairpin" evidence="4">
    <location>
        <begin position="113"/>
        <end position="180"/>
    </location>
</feature>
<dbReference type="GO" id="GO:0030313">
    <property type="term" value="C:cell envelope"/>
    <property type="evidence" value="ECO:0007669"/>
    <property type="project" value="UniProtKB-SubCell"/>
</dbReference>
<protein>
    <submittedName>
        <fullName evidence="8">Efflux RND transporter periplasmic adaptor subunit</fullName>
    </submittedName>
</protein>
<name>A0A9D9GZE9_9BACT</name>
<dbReference type="InterPro" id="IPR006143">
    <property type="entry name" value="RND_pump_MFP"/>
</dbReference>